<evidence type="ECO:0000313" key="2">
    <source>
        <dbReference type="Proteomes" id="UP001303587"/>
    </source>
</evidence>
<accession>A0AA96VDB5</accession>
<dbReference type="GeneID" id="89230844"/>
<dbReference type="RefSeq" id="WP_338102507.1">
    <property type="nucleotide sequence ID" value="NZ_CP131060.1"/>
</dbReference>
<sequence length="200" mass="23006">MTLKTIFETIFSFLKTDFIPIPIGNPENGFSSYPKQEKQIYWTKTEMINFLRRELKCDDIVVNDQYKMLVDKKWFMAQAETFGVKELVYKSDINFAEEIAKIESSGKSGEEKDATIKELKAKKNFDCEDFATLFKGRAGELDGFLAVGKVEGSRQDKNGVSAHAFDYIVTTEEEILFIEPQTNGTWGLKTNTWIPYRTEM</sequence>
<proteinExistence type="predicted"/>
<dbReference type="Gene3D" id="3.30.460.70">
    <property type="match status" value="1"/>
</dbReference>
<dbReference type="AlphaFoldDB" id="A0AA96VDB5"/>
<dbReference type="EMBL" id="CP131060">
    <property type="protein sequence ID" value="WNY26176.1"/>
    <property type="molecule type" value="Genomic_DNA"/>
</dbReference>
<organism evidence="1 2">
    <name type="scientific">Methanolapillus millepedarum</name>
    <dbReference type="NCBI Taxonomy" id="3028296"/>
    <lineage>
        <taxon>Archaea</taxon>
        <taxon>Methanobacteriati</taxon>
        <taxon>Methanobacteriota</taxon>
        <taxon>Stenosarchaea group</taxon>
        <taxon>Methanomicrobia</taxon>
        <taxon>Methanosarcinales</taxon>
        <taxon>Methanosarcinaceae</taxon>
        <taxon>Methanolapillus</taxon>
    </lineage>
</organism>
<reference evidence="1 2" key="1">
    <citation type="submission" date="2023-07" db="EMBL/GenBank/DDBJ databases">
        <title>Closed genoem sequence of Methanosarcinaceae archaeon Ac7.</title>
        <authorList>
            <person name="Poehlein A."/>
            <person name="Protasov E."/>
            <person name="Platt K."/>
            <person name="Reeh H."/>
            <person name="Daniel R."/>
            <person name="Brune A."/>
        </authorList>
    </citation>
    <scope>NUCLEOTIDE SEQUENCE [LARGE SCALE GENOMIC DNA]</scope>
    <source>
        <strain evidence="1 2">Ac7</strain>
    </source>
</reference>
<protein>
    <submittedName>
        <fullName evidence="1">Uncharacterized protein</fullName>
    </submittedName>
</protein>
<dbReference type="Proteomes" id="UP001303587">
    <property type="component" value="Chromosome"/>
</dbReference>
<gene>
    <name evidence="1" type="ORF">MsAc7_17490</name>
</gene>
<keyword evidence="2" id="KW-1185">Reference proteome</keyword>
<name>A0AA96VDB5_9EURY</name>
<evidence type="ECO:0000313" key="1">
    <source>
        <dbReference type="EMBL" id="WNY26176.1"/>
    </source>
</evidence>